<dbReference type="SUPFAM" id="SSF55486">
    <property type="entry name" value="Metalloproteases ('zincins'), catalytic domain"/>
    <property type="match status" value="1"/>
</dbReference>
<dbReference type="EMBL" id="PRDM01000001">
    <property type="protein sequence ID" value="MBE8723895.1"/>
    <property type="molecule type" value="Genomic_DNA"/>
</dbReference>
<dbReference type="RefSeq" id="WP_193844924.1">
    <property type="nucleotide sequence ID" value="NZ_PRDM01000001.1"/>
</dbReference>
<evidence type="ECO:0000313" key="2">
    <source>
        <dbReference type="Proteomes" id="UP000640614"/>
    </source>
</evidence>
<dbReference type="InterPro" id="IPR024079">
    <property type="entry name" value="MetalloPept_cat_dom_sf"/>
</dbReference>
<dbReference type="Gene3D" id="3.40.390.10">
    <property type="entry name" value="Collagenase (Catalytic Domain)"/>
    <property type="match status" value="1"/>
</dbReference>
<accession>A0ABR9TF71</accession>
<evidence type="ECO:0000313" key="1">
    <source>
        <dbReference type="EMBL" id="MBE8723895.1"/>
    </source>
</evidence>
<dbReference type="Proteomes" id="UP000640614">
    <property type="component" value="Unassembled WGS sequence"/>
</dbReference>
<reference evidence="1 2" key="1">
    <citation type="submission" date="2018-07" db="EMBL/GenBank/DDBJ databases">
        <title>Genome assembly of strain KB82.</title>
        <authorList>
            <person name="Kukolya J."/>
            <person name="Horvath B."/>
            <person name="Nagy I."/>
            <person name="Toth A."/>
        </authorList>
    </citation>
    <scope>NUCLEOTIDE SEQUENCE [LARGE SCALE GENOMIC DNA]</scope>
    <source>
        <strain evidence="1 2">Kb82</strain>
    </source>
</reference>
<proteinExistence type="predicted"/>
<name>A0ABR9TF71_9FLAO</name>
<keyword evidence="2" id="KW-1185">Reference proteome</keyword>
<gene>
    <name evidence="1" type="ORF">C4F50_02970</name>
</gene>
<sequence>MSRIRIVGGTITKTTGGDYNIYSDGNIVYNSGTAVAETSDTSIVYGEPKDAPEKKIVSKIKVEFRPNLGWEGEFGFDWARTGDSQMPVDVPYSSIIGKYGSVYATDSKAVFTFDNALYQKKLLEYESFLLVDFGKYYVPNMTLMIGETAILDASIEVLEKPDSMRYKYDESIFEVLILEKLSNKEGKHYNDKVIQIKCLKEFSAKQKIELIATKDKINTRIGQINLLPNNVVKELDVLFIPVKHNGTTGAVKGNEMKILSNAFKQAYIKGNIQQYTSYVEVGGWWFDLFFTTKDKKGNKILDRSDVRSLHSALDSAFFDDDANEIYKDHYRLYMMSNGTINGEAEAIGNAKTVVVFQGRNDSTAPHELMHAMGLYHTFDNDGKFTYKLHKTDNIMDYTHQTKNSKTGKQNERFSTNKWQWKILNKKM</sequence>
<comment type="caution">
    <text evidence="1">The sequence shown here is derived from an EMBL/GenBank/DDBJ whole genome shotgun (WGS) entry which is preliminary data.</text>
</comment>
<organism evidence="1 2">
    <name type="scientific">Flavobacterium hungaricum</name>
    <dbReference type="NCBI Taxonomy" id="2082725"/>
    <lineage>
        <taxon>Bacteria</taxon>
        <taxon>Pseudomonadati</taxon>
        <taxon>Bacteroidota</taxon>
        <taxon>Flavobacteriia</taxon>
        <taxon>Flavobacteriales</taxon>
        <taxon>Flavobacteriaceae</taxon>
        <taxon>Flavobacterium</taxon>
    </lineage>
</organism>
<protein>
    <submittedName>
        <fullName evidence="1">Uncharacterized protein</fullName>
    </submittedName>
</protein>